<feature type="signal peptide" evidence="2">
    <location>
        <begin position="1"/>
        <end position="18"/>
    </location>
</feature>
<dbReference type="Pfam" id="PF18962">
    <property type="entry name" value="Por_Secre_tail"/>
    <property type="match status" value="1"/>
</dbReference>
<dbReference type="Gene3D" id="2.80.10.50">
    <property type="match status" value="1"/>
</dbReference>
<dbReference type="Pfam" id="PF17164">
    <property type="entry name" value="DUF5122"/>
    <property type="match status" value="1"/>
</dbReference>
<evidence type="ECO:0000256" key="1">
    <source>
        <dbReference type="ARBA" id="ARBA00022729"/>
    </source>
</evidence>
<evidence type="ECO:0000256" key="2">
    <source>
        <dbReference type="SAM" id="SignalP"/>
    </source>
</evidence>
<feature type="chain" id="PRO_5047130930" evidence="2">
    <location>
        <begin position="19"/>
        <end position="472"/>
    </location>
</feature>
<dbReference type="Proteomes" id="UP000637299">
    <property type="component" value="Unassembled WGS sequence"/>
</dbReference>
<dbReference type="InterPro" id="IPR013431">
    <property type="entry name" value="Delta_60_rpt"/>
</dbReference>
<sequence>MKKIVITSLALVASLANAQLSLVADSNFGNNSIVDLGSGLSGFLSYHFSDNKIIVQNYDMTNNSTDSRITMLSNNGSVDQTFGTAGSFSCPLSYGTSSSGDFIHNFGDVSLMMFSGKKFHYNGTLDQTYGTAGQSQILPNEIYRKVLPNGKLLIRTANSIYQFNASGQLDSAFGTNGTMACNSTLSNFSSTIFSNHEKYVPLHTGNSIIEYESNSSSLRKMNYTTGNYDINFGINGNAQYKTGPSATIMKFHMMPDNSLVNYLFEDNDPSVKFLTKTLSTGMLDTSFGSSGRIGLPAVIDGVNLLYGQDFTVVNNHVVIPVLDDGFPRKLYLMSAGSNNVSTINSQNLLDTGITTSMYNPDDKIFISAKGNYLYLMINPTIIKRYVISNSILATNEAESETDIRFVNPFQDELNLFTNEKIKSVEIYDQNGRLILKNSSAKTVNTSNLTEAIYIIKITTESGKVVTKKGMKL</sequence>
<dbReference type="RefSeq" id="WP_191735016.1">
    <property type="nucleotide sequence ID" value="NZ_JACYFS010000001.1"/>
</dbReference>
<reference evidence="4 5" key="1">
    <citation type="submission" date="2020-09" db="EMBL/GenBank/DDBJ databases">
        <title>Genome seq and assembly of Chryseobacterium sp.</title>
        <authorList>
            <person name="Chhetri G."/>
        </authorList>
    </citation>
    <scope>NUCLEOTIDE SEQUENCE [LARGE SCALE GENOMIC DNA]</scope>
    <source>
        <strain evidence="4 5">GCR10</strain>
    </source>
</reference>
<proteinExistence type="predicted"/>
<dbReference type="NCBIfam" id="TIGR04183">
    <property type="entry name" value="Por_Secre_tail"/>
    <property type="match status" value="1"/>
</dbReference>
<evidence type="ECO:0000313" key="5">
    <source>
        <dbReference type="Proteomes" id="UP000637299"/>
    </source>
</evidence>
<gene>
    <name evidence="4" type="ORF">IC610_02095</name>
</gene>
<organism evidence="4 5">
    <name type="scientific">Chryseobacterium caseinilyticum</name>
    <dbReference type="NCBI Taxonomy" id="2771428"/>
    <lineage>
        <taxon>Bacteria</taxon>
        <taxon>Pseudomonadati</taxon>
        <taxon>Bacteroidota</taxon>
        <taxon>Flavobacteriia</taxon>
        <taxon>Flavobacteriales</taxon>
        <taxon>Weeksellaceae</taxon>
        <taxon>Chryseobacterium group</taxon>
        <taxon>Chryseobacterium</taxon>
    </lineage>
</organism>
<keyword evidence="1 2" id="KW-0732">Signal</keyword>
<keyword evidence="5" id="KW-1185">Reference proteome</keyword>
<protein>
    <submittedName>
        <fullName evidence="4">T9SS type A sorting domain-containing protein</fullName>
    </submittedName>
</protein>
<evidence type="ECO:0000313" key="4">
    <source>
        <dbReference type="EMBL" id="MBD8081208.1"/>
    </source>
</evidence>
<evidence type="ECO:0000259" key="3">
    <source>
        <dbReference type="Pfam" id="PF18962"/>
    </source>
</evidence>
<dbReference type="EMBL" id="JACYFS010000001">
    <property type="protein sequence ID" value="MBD8081208.1"/>
    <property type="molecule type" value="Genomic_DNA"/>
</dbReference>
<name>A0ABR8Z8K8_9FLAO</name>
<comment type="caution">
    <text evidence="4">The sequence shown here is derived from an EMBL/GenBank/DDBJ whole genome shotgun (WGS) entry which is preliminary data.</text>
</comment>
<feature type="domain" description="Secretion system C-terminal sorting" evidence="3">
    <location>
        <begin position="407"/>
        <end position="468"/>
    </location>
</feature>
<dbReference type="InterPro" id="IPR026444">
    <property type="entry name" value="Secre_tail"/>
</dbReference>
<accession>A0ABR8Z8K8</accession>